<dbReference type="InterPro" id="IPR036388">
    <property type="entry name" value="WH-like_DNA-bd_sf"/>
</dbReference>
<dbReference type="EMBL" id="JBIAQY010000002">
    <property type="protein sequence ID" value="MFF3567477.1"/>
    <property type="molecule type" value="Genomic_DNA"/>
</dbReference>
<evidence type="ECO:0000256" key="2">
    <source>
        <dbReference type="ARBA" id="ARBA00023125"/>
    </source>
</evidence>
<dbReference type="SUPFAM" id="SSF48008">
    <property type="entry name" value="GntR ligand-binding domain-like"/>
    <property type="match status" value="1"/>
</dbReference>
<evidence type="ECO:0000313" key="6">
    <source>
        <dbReference type="Proteomes" id="UP001601992"/>
    </source>
</evidence>
<dbReference type="PANTHER" id="PTHR43537:SF5">
    <property type="entry name" value="UXU OPERON TRANSCRIPTIONAL REGULATOR"/>
    <property type="match status" value="1"/>
</dbReference>
<dbReference type="PRINTS" id="PR00035">
    <property type="entry name" value="HTHGNTR"/>
</dbReference>
<reference evidence="5 6" key="1">
    <citation type="submission" date="2024-10" db="EMBL/GenBank/DDBJ databases">
        <title>The Natural Products Discovery Center: Release of the First 8490 Sequenced Strains for Exploring Actinobacteria Biosynthetic Diversity.</title>
        <authorList>
            <person name="Kalkreuter E."/>
            <person name="Kautsar S.A."/>
            <person name="Yang D."/>
            <person name="Bader C.D."/>
            <person name="Teijaro C.N."/>
            <person name="Fluegel L."/>
            <person name="Davis C.M."/>
            <person name="Simpson J.R."/>
            <person name="Lauterbach L."/>
            <person name="Steele A.D."/>
            <person name="Gui C."/>
            <person name="Meng S."/>
            <person name="Li G."/>
            <person name="Viehrig K."/>
            <person name="Ye F."/>
            <person name="Su P."/>
            <person name="Kiefer A.F."/>
            <person name="Nichols A."/>
            <person name="Cepeda A.J."/>
            <person name="Yan W."/>
            <person name="Fan B."/>
            <person name="Jiang Y."/>
            <person name="Adhikari A."/>
            <person name="Zheng C.-J."/>
            <person name="Schuster L."/>
            <person name="Cowan T.M."/>
            <person name="Smanski M.J."/>
            <person name="Chevrette M.G."/>
            <person name="De Carvalho L.P.S."/>
            <person name="Shen B."/>
        </authorList>
    </citation>
    <scope>NUCLEOTIDE SEQUENCE [LARGE SCALE GENOMIC DNA]</scope>
    <source>
        <strain evidence="5 6">NPDC002593</strain>
    </source>
</reference>
<dbReference type="InterPro" id="IPR000524">
    <property type="entry name" value="Tscrpt_reg_HTH_GntR"/>
</dbReference>
<dbReference type="Pfam" id="PF07729">
    <property type="entry name" value="FCD"/>
    <property type="match status" value="1"/>
</dbReference>
<dbReference type="InterPro" id="IPR036390">
    <property type="entry name" value="WH_DNA-bd_sf"/>
</dbReference>
<accession>A0ABW6RTY0</accession>
<dbReference type="SMART" id="SM00345">
    <property type="entry name" value="HTH_GNTR"/>
    <property type="match status" value="1"/>
</dbReference>
<evidence type="ECO:0000256" key="3">
    <source>
        <dbReference type="ARBA" id="ARBA00023163"/>
    </source>
</evidence>
<gene>
    <name evidence="5" type="ORF">ACFYXQ_06805</name>
</gene>
<evidence type="ECO:0000259" key="4">
    <source>
        <dbReference type="PROSITE" id="PS50949"/>
    </source>
</evidence>
<keyword evidence="1" id="KW-0805">Transcription regulation</keyword>
<dbReference type="Gene3D" id="1.20.120.530">
    <property type="entry name" value="GntR ligand-binding domain-like"/>
    <property type="match status" value="1"/>
</dbReference>
<dbReference type="Pfam" id="PF00392">
    <property type="entry name" value="GntR"/>
    <property type="match status" value="1"/>
</dbReference>
<dbReference type="PROSITE" id="PS50949">
    <property type="entry name" value="HTH_GNTR"/>
    <property type="match status" value="1"/>
</dbReference>
<sequence length="268" mass="29818">MTIEVVTPDRRVFQRVVEYVERGIASGEIKPGDRLPSERELGEKFGIGRASVREGLRILEHMEIIRSRPRDPRGPVVLPPSLEPVRRSVGLLTTYGYLDVAELVELRMIVDSSACLLAALRRTDDQLVAMERNMARMRESIPLGRSEFSLVDLEFHELVARAGGNKLVRLYGNLTRESVVKLIQQPIMNAADGNAQMLHTLRHHRAVFDAIAARDGARASRLVRESLYEYYGDYVGDADRAVLAELVRQCGGTAGGRVSESSDDHGAN</sequence>
<dbReference type="InterPro" id="IPR008920">
    <property type="entry name" value="TF_FadR/GntR_C"/>
</dbReference>
<dbReference type="RefSeq" id="WP_387402810.1">
    <property type="nucleotide sequence ID" value="NZ_JBIAQY010000002.1"/>
</dbReference>
<keyword evidence="3" id="KW-0804">Transcription</keyword>
<protein>
    <submittedName>
        <fullName evidence="5">FadR/GntR family transcriptional regulator</fullName>
    </submittedName>
</protein>
<organism evidence="5 6">
    <name type="scientific">Nocardia jiangxiensis</name>
    <dbReference type="NCBI Taxonomy" id="282685"/>
    <lineage>
        <taxon>Bacteria</taxon>
        <taxon>Bacillati</taxon>
        <taxon>Actinomycetota</taxon>
        <taxon>Actinomycetes</taxon>
        <taxon>Mycobacteriales</taxon>
        <taxon>Nocardiaceae</taxon>
        <taxon>Nocardia</taxon>
    </lineage>
</organism>
<dbReference type="SUPFAM" id="SSF46785">
    <property type="entry name" value="Winged helix' DNA-binding domain"/>
    <property type="match status" value="1"/>
</dbReference>
<proteinExistence type="predicted"/>
<dbReference type="Gene3D" id="1.10.10.10">
    <property type="entry name" value="Winged helix-like DNA-binding domain superfamily/Winged helix DNA-binding domain"/>
    <property type="match status" value="1"/>
</dbReference>
<keyword evidence="2" id="KW-0238">DNA-binding</keyword>
<dbReference type="Proteomes" id="UP001601992">
    <property type="component" value="Unassembled WGS sequence"/>
</dbReference>
<feature type="domain" description="HTH gntR-type" evidence="4">
    <location>
        <begin position="10"/>
        <end position="80"/>
    </location>
</feature>
<keyword evidence="6" id="KW-1185">Reference proteome</keyword>
<evidence type="ECO:0000313" key="5">
    <source>
        <dbReference type="EMBL" id="MFF3567477.1"/>
    </source>
</evidence>
<evidence type="ECO:0000256" key="1">
    <source>
        <dbReference type="ARBA" id="ARBA00023015"/>
    </source>
</evidence>
<comment type="caution">
    <text evidence="5">The sequence shown here is derived from an EMBL/GenBank/DDBJ whole genome shotgun (WGS) entry which is preliminary data.</text>
</comment>
<dbReference type="InterPro" id="IPR011711">
    <property type="entry name" value="GntR_C"/>
</dbReference>
<dbReference type="CDD" id="cd07377">
    <property type="entry name" value="WHTH_GntR"/>
    <property type="match status" value="1"/>
</dbReference>
<dbReference type="SMART" id="SM00895">
    <property type="entry name" value="FCD"/>
    <property type="match status" value="1"/>
</dbReference>
<name>A0ABW6RTY0_9NOCA</name>
<dbReference type="PANTHER" id="PTHR43537">
    <property type="entry name" value="TRANSCRIPTIONAL REGULATOR, GNTR FAMILY"/>
    <property type="match status" value="1"/>
</dbReference>